<dbReference type="Gene3D" id="1.20.1720.10">
    <property type="entry name" value="Multidrug resistance protein D"/>
    <property type="match status" value="1"/>
</dbReference>
<dbReference type="SUPFAM" id="SSF103473">
    <property type="entry name" value="MFS general substrate transporter"/>
    <property type="match status" value="1"/>
</dbReference>
<feature type="non-terminal residue" evidence="8">
    <location>
        <position position="128"/>
    </location>
</feature>
<dbReference type="Proteomes" id="UP000265618">
    <property type="component" value="Unassembled WGS sequence"/>
</dbReference>
<dbReference type="GO" id="GO:0022857">
    <property type="term" value="F:transmembrane transporter activity"/>
    <property type="evidence" value="ECO:0007669"/>
    <property type="project" value="InterPro"/>
</dbReference>
<evidence type="ECO:0000259" key="7">
    <source>
        <dbReference type="PROSITE" id="PS50850"/>
    </source>
</evidence>
<keyword evidence="2" id="KW-0813">Transport</keyword>
<keyword evidence="5 6" id="KW-0472">Membrane</keyword>
<evidence type="ECO:0000313" key="9">
    <source>
        <dbReference type="Proteomes" id="UP000265618"/>
    </source>
</evidence>
<dbReference type="InterPro" id="IPR036259">
    <property type="entry name" value="MFS_trans_sf"/>
</dbReference>
<gene>
    <name evidence="8" type="ORF">KIPB_016147</name>
</gene>
<feature type="transmembrane region" description="Helical" evidence="6">
    <location>
        <begin position="38"/>
        <end position="57"/>
    </location>
</feature>
<evidence type="ECO:0000256" key="5">
    <source>
        <dbReference type="ARBA" id="ARBA00023136"/>
    </source>
</evidence>
<feature type="transmembrane region" description="Helical" evidence="6">
    <location>
        <begin position="93"/>
        <end position="115"/>
    </location>
</feature>
<keyword evidence="9" id="KW-1185">Reference proteome</keyword>
<keyword evidence="3 6" id="KW-0812">Transmembrane</keyword>
<evidence type="ECO:0000313" key="8">
    <source>
        <dbReference type="EMBL" id="GIQ92395.1"/>
    </source>
</evidence>
<dbReference type="PANTHER" id="PTHR42718:SF9">
    <property type="entry name" value="MAJOR FACILITATOR SUPERFAMILY MULTIDRUG TRANSPORTER MFSC"/>
    <property type="match status" value="1"/>
</dbReference>
<evidence type="ECO:0000256" key="6">
    <source>
        <dbReference type="SAM" id="Phobius"/>
    </source>
</evidence>
<evidence type="ECO:0000256" key="3">
    <source>
        <dbReference type="ARBA" id="ARBA00022692"/>
    </source>
</evidence>
<dbReference type="GO" id="GO:0016020">
    <property type="term" value="C:membrane"/>
    <property type="evidence" value="ECO:0007669"/>
    <property type="project" value="UniProtKB-SubCell"/>
</dbReference>
<comment type="subcellular location">
    <subcellularLocation>
        <location evidence="1">Membrane</location>
        <topology evidence="1">Multi-pass membrane protein</topology>
    </subcellularLocation>
</comment>
<dbReference type="OrthoDB" id="10021397at2759"/>
<evidence type="ECO:0000256" key="4">
    <source>
        <dbReference type="ARBA" id="ARBA00022989"/>
    </source>
</evidence>
<evidence type="ECO:0000256" key="1">
    <source>
        <dbReference type="ARBA" id="ARBA00004141"/>
    </source>
</evidence>
<dbReference type="InterPro" id="IPR011701">
    <property type="entry name" value="MFS"/>
</dbReference>
<dbReference type="EMBL" id="BDIP01009612">
    <property type="protein sequence ID" value="GIQ92395.1"/>
    <property type="molecule type" value="Genomic_DNA"/>
</dbReference>
<feature type="domain" description="Major facilitator superfamily (MFS) profile" evidence="7">
    <location>
        <begin position="1"/>
        <end position="128"/>
    </location>
</feature>
<protein>
    <submittedName>
        <fullName evidence="8">Major facilitator superfamily protein</fullName>
    </submittedName>
</protein>
<reference evidence="8 9" key="1">
    <citation type="journal article" date="2018" name="PLoS ONE">
        <title>The draft genome of Kipferlia bialata reveals reductive genome evolution in fornicate parasites.</title>
        <authorList>
            <person name="Tanifuji G."/>
            <person name="Takabayashi S."/>
            <person name="Kume K."/>
            <person name="Takagi M."/>
            <person name="Nakayama T."/>
            <person name="Kamikawa R."/>
            <person name="Inagaki Y."/>
            <person name="Hashimoto T."/>
        </authorList>
    </citation>
    <scope>NUCLEOTIDE SEQUENCE [LARGE SCALE GENOMIC DNA]</scope>
    <source>
        <strain evidence="8">NY0173</strain>
    </source>
</reference>
<dbReference type="Pfam" id="PF07690">
    <property type="entry name" value="MFS_1"/>
    <property type="match status" value="1"/>
</dbReference>
<dbReference type="AlphaFoldDB" id="A0A9K3DDN3"/>
<organism evidence="8 9">
    <name type="scientific">Kipferlia bialata</name>
    <dbReference type="NCBI Taxonomy" id="797122"/>
    <lineage>
        <taxon>Eukaryota</taxon>
        <taxon>Metamonada</taxon>
        <taxon>Carpediemonas-like organisms</taxon>
        <taxon>Kipferlia</taxon>
    </lineage>
</organism>
<sequence length="128" mass="14119">EDLPLILAYQSMFSSVGTTLGPVLGGFLTQYLSWRWCFYVNLIIGTVAFVCNVLWLPKIPCIKEPQFDLLGGLGLLVGLLGLVFGITRLEYSWQLGAGVIVASIIVLGLTVMWELRHPCAILPARILR</sequence>
<dbReference type="PANTHER" id="PTHR42718">
    <property type="entry name" value="MAJOR FACILITATOR SUPERFAMILY MULTIDRUG TRANSPORTER MFSC"/>
    <property type="match status" value="1"/>
</dbReference>
<accession>A0A9K3DDN3</accession>
<comment type="caution">
    <text evidence="8">The sequence shown here is derived from an EMBL/GenBank/DDBJ whole genome shotgun (WGS) entry which is preliminary data.</text>
</comment>
<feature type="transmembrane region" description="Helical" evidence="6">
    <location>
        <begin position="12"/>
        <end position="32"/>
    </location>
</feature>
<feature type="non-terminal residue" evidence="8">
    <location>
        <position position="1"/>
    </location>
</feature>
<name>A0A9K3DDN3_9EUKA</name>
<proteinExistence type="predicted"/>
<feature type="transmembrane region" description="Helical" evidence="6">
    <location>
        <begin position="69"/>
        <end position="87"/>
    </location>
</feature>
<keyword evidence="4 6" id="KW-1133">Transmembrane helix</keyword>
<dbReference type="PROSITE" id="PS50850">
    <property type="entry name" value="MFS"/>
    <property type="match status" value="1"/>
</dbReference>
<dbReference type="InterPro" id="IPR020846">
    <property type="entry name" value="MFS_dom"/>
</dbReference>
<evidence type="ECO:0000256" key="2">
    <source>
        <dbReference type="ARBA" id="ARBA00022448"/>
    </source>
</evidence>